<evidence type="ECO:0000259" key="2">
    <source>
        <dbReference type="Pfam" id="PF04873"/>
    </source>
</evidence>
<gene>
    <name evidence="3" type="ORF">A4U43_C03F1770</name>
</gene>
<evidence type="ECO:0000313" key="4">
    <source>
        <dbReference type="Proteomes" id="UP000243459"/>
    </source>
</evidence>
<feature type="compositionally biased region" description="Basic and acidic residues" evidence="1">
    <location>
        <begin position="221"/>
        <end position="230"/>
    </location>
</feature>
<dbReference type="GO" id="GO:0003700">
    <property type="term" value="F:DNA-binding transcription factor activity"/>
    <property type="evidence" value="ECO:0007669"/>
    <property type="project" value="InterPro"/>
</dbReference>
<feature type="compositionally biased region" description="Basic residues" evidence="1">
    <location>
        <begin position="25"/>
        <end position="35"/>
    </location>
</feature>
<evidence type="ECO:0000313" key="3">
    <source>
        <dbReference type="EMBL" id="ONK74001.1"/>
    </source>
</evidence>
<dbReference type="EMBL" id="CM007383">
    <property type="protein sequence ID" value="ONK74001.1"/>
    <property type="molecule type" value="Genomic_DNA"/>
</dbReference>
<dbReference type="Pfam" id="PF04873">
    <property type="entry name" value="EIN3_DNA-bd"/>
    <property type="match status" value="1"/>
</dbReference>
<dbReference type="InterPro" id="IPR047091">
    <property type="entry name" value="EIN3-like_DNA-bd"/>
</dbReference>
<organism evidence="3 4">
    <name type="scientific">Asparagus officinalis</name>
    <name type="common">Garden asparagus</name>
    <dbReference type="NCBI Taxonomy" id="4686"/>
    <lineage>
        <taxon>Eukaryota</taxon>
        <taxon>Viridiplantae</taxon>
        <taxon>Streptophyta</taxon>
        <taxon>Embryophyta</taxon>
        <taxon>Tracheophyta</taxon>
        <taxon>Spermatophyta</taxon>
        <taxon>Magnoliopsida</taxon>
        <taxon>Liliopsida</taxon>
        <taxon>Asparagales</taxon>
        <taxon>Asparagaceae</taxon>
        <taxon>Asparagoideae</taxon>
        <taxon>Asparagus</taxon>
    </lineage>
</organism>
<name>A0A5P1FBJ2_ASPOF</name>
<feature type="compositionally biased region" description="Basic and acidic residues" evidence="1">
    <location>
        <begin position="147"/>
        <end position="170"/>
    </location>
</feature>
<evidence type="ECO:0000256" key="1">
    <source>
        <dbReference type="SAM" id="MobiDB-lite"/>
    </source>
</evidence>
<sequence>MIYLVQLASPLKKKQNYHGPFLRRESRRRRRRRARGSNVEGSTAVGKAEASELADVSSSGAVVAPKEDGSSPRRGPEVHGQNDGRLQRQRVRLRDRAGVRPPDQMMDVCNARGFVYGIVPESGRPITGNDGRLQRQRVRLRDRAGVRPPDHRLLAGPEDGRGPMRPERCGRTRTASFHTAGGPPTSRTPSSILAGPEDGRGPMRPERCGRTRTASFTPPEALRRAGDRAPDSGTIP</sequence>
<accession>A0A5P1FBJ2</accession>
<proteinExistence type="predicted"/>
<dbReference type="Proteomes" id="UP000243459">
    <property type="component" value="Chromosome 3"/>
</dbReference>
<feature type="compositionally biased region" description="Basic and acidic residues" evidence="1">
    <location>
        <begin position="65"/>
        <end position="98"/>
    </location>
</feature>
<keyword evidence="4" id="KW-1185">Reference proteome</keyword>
<dbReference type="Gramene" id="ONK74001">
    <property type="protein sequence ID" value="ONK74001"/>
    <property type="gene ID" value="A4U43_C03F1770"/>
</dbReference>
<feature type="region of interest" description="Disordered" evidence="1">
    <location>
        <begin position="147"/>
        <end position="236"/>
    </location>
</feature>
<feature type="domain" description="Ethylene insensitive 3-like DNA-binding" evidence="2">
    <location>
        <begin position="100"/>
        <end position="133"/>
    </location>
</feature>
<feature type="region of interest" description="Disordered" evidence="1">
    <location>
        <begin position="14"/>
        <end position="105"/>
    </location>
</feature>
<reference evidence="4" key="1">
    <citation type="journal article" date="2017" name="Nat. Commun.">
        <title>The asparagus genome sheds light on the origin and evolution of a young Y chromosome.</title>
        <authorList>
            <person name="Harkess A."/>
            <person name="Zhou J."/>
            <person name="Xu C."/>
            <person name="Bowers J.E."/>
            <person name="Van der Hulst R."/>
            <person name="Ayyampalayam S."/>
            <person name="Mercati F."/>
            <person name="Riccardi P."/>
            <person name="McKain M.R."/>
            <person name="Kakrana A."/>
            <person name="Tang H."/>
            <person name="Ray J."/>
            <person name="Groenendijk J."/>
            <person name="Arikit S."/>
            <person name="Mathioni S.M."/>
            <person name="Nakano M."/>
            <person name="Shan H."/>
            <person name="Telgmann-Rauber A."/>
            <person name="Kanno A."/>
            <person name="Yue Z."/>
            <person name="Chen H."/>
            <person name="Li W."/>
            <person name="Chen Y."/>
            <person name="Xu X."/>
            <person name="Zhang Y."/>
            <person name="Luo S."/>
            <person name="Chen H."/>
            <person name="Gao J."/>
            <person name="Mao Z."/>
            <person name="Pires J.C."/>
            <person name="Luo M."/>
            <person name="Kudrna D."/>
            <person name="Wing R.A."/>
            <person name="Meyers B.C."/>
            <person name="Yi K."/>
            <person name="Kong H."/>
            <person name="Lavrijsen P."/>
            <person name="Sunseri F."/>
            <person name="Falavigna A."/>
            <person name="Ye Y."/>
            <person name="Leebens-Mack J.H."/>
            <person name="Chen G."/>
        </authorList>
    </citation>
    <scope>NUCLEOTIDE SEQUENCE [LARGE SCALE GENOMIC DNA]</scope>
    <source>
        <strain evidence="4">cv. DH0086</strain>
    </source>
</reference>
<dbReference type="AlphaFoldDB" id="A0A5P1FBJ2"/>
<protein>
    <recommendedName>
        <fullName evidence="2">Ethylene insensitive 3-like DNA-binding domain-containing protein</fullName>
    </recommendedName>
</protein>
<feature type="compositionally biased region" description="Basic and acidic residues" evidence="1">
    <location>
        <begin position="197"/>
        <end position="209"/>
    </location>
</feature>